<dbReference type="GO" id="GO:0003726">
    <property type="term" value="F:double-stranded RNA adenosine deaminase activity"/>
    <property type="evidence" value="ECO:0000318"/>
    <property type="project" value="GO_Central"/>
</dbReference>
<dbReference type="Pfam" id="PF02137">
    <property type="entry name" value="A_deamin"/>
    <property type="match status" value="1"/>
</dbReference>
<proteinExistence type="predicted"/>
<keyword evidence="3" id="KW-1185">Reference proteome</keyword>
<dbReference type="EMBL" id="NBSK02000007">
    <property type="protein sequence ID" value="KAJ0197927.1"/>
    <property type="molecule type" value="Genomic_DNA"/>
</dbReference>
<dbReference type="Proteomes" id="UP000235145">
    <property type="component" value="Unassembled WGS sequence"/>
</dbReference>
<dbReference type="PANTHER" id="PTHR10910:SF62">
    <property type="entry name" value="AT07585P-RELATED"/>
    <property type="match status" value="1"/>
</dbReference>
<dbReference type="GO" id="GO:0006396">
    <property type="term" value="P:RNA processing"/>
    <property type="evidence" value="ECO:0000318"/>
    <property type="project" value="GO_Central"/>
</dbReference>
<gene>
    <name evidence="2" type="ORF">LSAT_V11C700344530</name>
</gene>
<name>A0A9R1X6U3_LACSA</name>
<dbReference type="GO" id="GO:0005730">
    <property type="term" value="C:nucleolus"/>
    <property type="evidence" value="ECO:0000318"/>
    <property type="project" value="GO_Central"/>
</dbReference>
<dbReference type="PANTHER" id="PTHR10910">
    <property type="entry name" value="EUKARYOTE SPECIFIC DSRNA BINDING PROTEIN"/>
    <property type="match status" value="1"/>
</dbReference>
<dbReference type="GO" id="GO:0003725">
    <property type="term" value="F:double-stranded RNA binding"/>
    <property type="evidence" value="ECO:0000318"/>
    <property type="project" value="GO_Central"/>
</dbReference>
<dbReference type="Gramene" id="rna-gnl|WGS:NBSK|LSAT_7X5060_mrna">
    <property type="protein sequence ID" value="cds-PLY85032.1"/>
    <property type="gene ID" value="gene-LSAT_7X5060"/>
</dbReference>
<dbReference type="InterPro" id="IPR002466">
    <property type="entry name" value="A_deamin"/>
</dbReference>
<dbReference type="GO" id="GO:0008251">
    <property type="term" value="F:tRNA-specific adenosine deaminase activity"/>
    <property type="evidence" value="ECO:0000318"/>
    <property type="project" value="GO_Central"/>
</dbReference>
<dbReference type="GO" id="GO:0005737">
    <property type="term" value="C:cytoplasm"/>
    <property type="evidence" value="ECO:0000318"/>
    <property type="project" value="GO_Central"/>
</dbReference>
<evidence type="ECO:0000259" key="1">
    <source>
        <dbReference type="PROSITE" id="PS50141"/>
    </source>
</evidence>
<accession>A0A9R1X6U3</accession>
<evidence type="ECO:0000313" key="2">
    <source>
        <dbReference type="EMBL" id="KAJ0197927.1"/>
    </source>
</evidence>
<dbReference type="SMART" id="SM00552">
    <property type="entry name" value="ADEAMc"/>
    <property type="match status" value="1"/>
</dbReference>
<sequence>MSSPSPEKKQWGEKVSQTVFSAYNRLPKKGKPQGREVTVLAAFLTSSPSQELKVVALGTGTKCIGRSRLSVHGDVLNDSHAEIVARRALLRYFYSEIQKSSMQLPDSIFESGGFGSGKYKMRSGWQLHLYISQLPCGDASLNSQLFPCLNSSIKEGCSISSTTKLNDLMEEFLESSMKNNGDCSHVIGTVQRKPGRGDATLSVSCSDKISRWNVVGVQGALLSHFLQPVYISSITVGQSRNCSDKEVEEQLTRALSDRVLPLSKKLTSPFKVNKPLFSVASVPLEVFRHAETAASTLTCGYSISWNKSGLHEVILGTTGRKQGTSGKGAMHPSSESTLCKKRMLESFLSLSRSLPNSSLSETSYRRLKERANEYNSALKVFKESPQFSNWLVKPLQFEPPVLMGQ</sequence>
<protein>
    <recommendedName>
        <fullName evidence="1">A to I editase domain-containing protein</fullName>
    </recommendedName>
</protein>
<organism evidence="2 3">
    <name type="scientific">Lactuca sativa</name>
    <name type="common">Garden lettuce</name>
    <dbReference type="NCBI Taxonomy" id="4236"/>
    <lineage>
        <taxon>Eukaryota</taxon>
        <taxon>Viridiplantae</taxon>
        <taxon>Streptophyta</taxon>
        <taxon>Embryophyta</taxon>
        <taxon>Tracheophyta</taxon>
        <taxon>Spermatophyta</taxon>
        <taxon>Magnoliopsida</taxon>
        <taxon>eudicotyledons</taxon>
        <taxon>Gunneridae</taxon>
        <taxon>Pentapetalae</taxon>
        <taxon>asterids</taxon>
        <taxon>campanulids</taxon>
        <taxon>Asterales</taxon>
        <taxon>Asteraceae</taxon>
        <taxon>Cichorioideae</taxon>
        <taxon>Cichorieae</taxon>
        <taxon>Lactucinae</taxon>
        <taxon>Lactuca</taxon>
    </lineage>
</organism>
<feature type="domain" description="A to I editase" evidence="1">
    <location>
        <begin position="56"/>
        <end position="400"/>
    </location>
</feature>
<evidence type="ECO:0000313" key="3">
    <source>
        <dbReference type="Proteomes" id="UP000235145"/>
    </source>
</evidence>
<dbReference type="AlphaFoldDB" id="A0A9R1X6U3"/>
<dbReference type="GO" id="GO:0006382">
    <property type="term" value="P:adenosine to inosine editing"/>
    <property type="evidence" value="ECO:0000318"/>
    <property type="project" value="GO_Central"/>
</dbReference>
<reference evidence="2 3" key="1">
    <citation type="journal article" date="2017" name="Nat. Commun.">
        <title>Genome assembly with in vitro proximity ligation data and whole-genome triplication in lettuce.</title>
        <authorList>
            <person name="Reyes-Chin-Wo S."/>
            <person name="Wang Z."/>
            <person name="Yang X."/>
            <person name="Kozik A."/>
            <person name="Arikit S."/>
            <person name="Song C."/>
            <person name="Xia L."/>
            <person name="Froenicke L."/>
            <person name="Lavelle D.O."/>
            <person name="Truco M.J."/>
            <person name="Xia R."/>
            <person name="Zhu S."/>
            <person name="Xu C."/>
            <person name="Xu H."/>
            <person name="Xu X."/>
            <person name="Cox K."/>
            <person name="Korf I."/>
            <person name="Meyers B.C."/>
            <person name="Michelmore R.W."/>
        </authorList>
    </citation>
    <scope>NUCLEOTIDE SEQUENCE [LARGE SCALE GENOMIC DNA]</scope>
    <source>
        <strain evidence="3">cv. Salinas</strain>
        <tissue evidence="2">Seedlings</tissue>
    </source>
</reference>
<dbReference type="OrthoDB" id="10268011at2759"/>
<comment type="caution">
    <text evidence="2">The sequence shown here is derived from an EMBL/GenBank/DDBJ whole genome shotgun (WGS) entry which is preliminary data.</text>
</comment>
<dbReference type="PROSITE" id="PS50141">
    <property type="entry name" value="A_DEAMIN_EDITASE"/>
    <property type="match status" value="1"/>
</dbReference>